<feature type="transmembrane region" description="Helical" evidence="1">
    <location>
        <begin position="50"/>
        <end position="71"/>
    </location>
</feature>
<keyword evidence="1" id="KW-0472">Membrane</keyword>
<evidence type="ECO:0000313" key="3">
    <source>
        <dbReference type="Proteomes" id="UP000034601"/>
    </source>
</evidence>
<evidence type="ECO:0000313" key="2">
    <source>
        <dbReference type="EMBL" id="KKR83541.1"/>
    </source>
</evidence>
<name>A0A0G0U8F6_9BACT</name>
<dbReference type="AlphaFoldDB" id="A0A0G0U8F6"/>
<protein>
    <recommendedName>
        <fullName evidence="4">DoxX family protein</fullName>
    </recommendedName>
</protein>
<evidence type="ECO:0008006" key="4">
    <source>
        <dbReference type="Google" id="ProtNLM"/>
    </source>
</evidence>
<proteinExistence type="predicted"/>
<dbReference type="EMBL" id="LCAB01000004">
    <property type="protein sequence ID" value="KKR83541.1"/>
    <property type="molecule type" value="Genomic_DNA"/>
</dbReference>
<evidence type="ECO:0000256" key="1">
    <source>
        <dbReference type="SAM" id="Phobius"/>
    </source>
</evidence>
<feature type="transmembrane region" description="Helical" evidence="1">
    <location>
        <begin position="78"/>
        <end position="96"/>
    </location>
</feature>
<gene>
    <name evidence="2" type="ORF">UU29_C0004G0042</name>
</gene>
<keyword evidence="1" id="KW-0812">Transmembrane</keyword>
<organism evidence="2 3">
    <name type="scientific">Candidatus Daviesbacteria bacterium GW2011_GWA2_40_9</name>
    <dbReference type="NCBI Taxonomy" id="1618424"/>
    <lineage>
        <taxon>Bacteria</taxon>
        <taxon>Candidatus Daviesiibacteriota</taxon>
    </lineage>
</organism>
<sequence>MNMQRWHIYILSLGLALTFVAMAVKAFISPDEISDVIANSVIFKNILDKVPIQLIGIHDAIIGIFIAFRVLPKLINTWAVIWIGTVIILLLSSMNISGLLDAIEHAAPLGIALYLSINAFTSQKGNS</sequence>
<dbReference type="Proteomes" id="UP000034601">
    <property type="component" value="Unassembled WGS sequence"/>
</dbReference>
<keyword evidence="1" id="KW-1133">Transmembrane helix</keyword>
<accession>A0A0G0U8F6</accession>
<comment type="caution">
    <text evidence="2">The sequence shown here is derived from an EMBL/GenBank/DDBJ whole genome shotgun (WGS) entry which is preliminary data.</text>
</comment>
<reference evidence="2 3" key="1">
    <citation type="journal article" date="2015" name="Nature">
        <title>rRNA introns, odd ribosomes, and small enigmatic genomes across a large radiation of phyla.</title>
        <authorList>
            <person name="Brown C.T."/>
            <person name="Hug L.A."/>
            <person name="Thomas B.C."/>
            <person name="Sharon I."/>
            <person name="Castelle C.J."/>
            <person name="Singh A."/>
            <person name="Wilkins M.J."/>
            <person name="Williams K.H."/>
            <person name="Banfield J.F."/>
        </authorList>
    </citation>
    <scope>NUCLEOTIDE SEQUENCE [LARGE SCALE GENOMIC DNA]</scope>
</reference>